<feature type="region of interest" description="Disordered" evidence="1">
    <location>
        <begin position="391"/>
        <end position="422"/>
    </location>
</feature>
<feature type="region of interest" description="Disordered" evidence="1">
    <location>
        <begin position="161"/>
        <end position="199"/>
    </location>
</feature>
<dbReference type="AlphaFoldDB" id="A0A4Z2IDT3"/>
<dbReference type="EMBL" id="SRLO01000102">
    <property type="protein sequence ID" value="TNN75564.1"/>
    <property type="molecule type" value="Genomic_DNA"/>
</dbReference>
<feature type="compositionally biased region" description="Low complexity" evidence="1">
    <location>
        <begin position="167"/>
        <end position="183"/>
    </location>
</feature>
<evidence type="ECO:0000313" key="3">
    <source>
        <dbReference type="Proteomes" id="UP000314294"/>
    </source>
</evidence>
<organism evidence="2 3">
    <name type="scientific">Liparis tanakae</name>
    <name type="common">Tanaka's snailfish</name>
    <dbReference type="NCBI Taxonomy" id="230148"/>
    <lineage>
        <taxon>Eukaryota</taxon>
        <taxon>Metazoa</taxon>
        <taxon>Chordata</taxon>
        <taxon>Craniata</taxon>
        <taxon>Vertebrata</taxon>
        <taxon>Euteleostomi</taxon>
        <taxon>Actinopterygii</taxon>
        <taxon>Neopterygii</taxon>
        <taxon>Teleostei</taxon>
        <taxon>Neoteleostei</taxon>
        <taxon>Acanthomorphata</taxon>
        <taxon>Eupercaria</taxon>
        <taxon>Perciformes</taxon>
        <taxon>Cottioidei</taxon>
        <taxon>Cottales</taxon>
        <taxon>Liparidae</taxon>
        <taxon>Liparis</taxon>
    </lineage>
</organism>
<dbReference type="Proteomes" id="UP000314294">
    <property type="component" value="Unassembled WGS sequence"/>
</dbReference>
<protein>
    <submittedName>
        <fullName evidence="2">Uncharacterized protein</fullName>
    </submittedName>
</protein>
<proteinExistence type="predicted"/>
<gene>
    <name evidence="2" type="ORF">EYF80_014210</name>
</gene>
<comment type="caution">
    <text evidence="2">The sequence shown here is derived from an EMBL/GenBank/DDBJ whole genome shotgun (WGS) entry which is preliminary data.</text>
</comment>
<sequence length="447" mass="48957">MPTLVRHCLNWLAEGTQWAQITDGHAALGQAQVSGRDVHVVVTPRAHSPFRQALLADDVEQTLEAPELARLLAGQGKQKLSPCLDLKVPGLQADSLAIQGKDTENKREVRAVKVRNATRQVRALVALRVFPFLSPGACGEVDTQRLPAGRSVPAVNQHLLAEHPQLSSSPTTTSTPTSAKTSSRVSPSPETVKYDSTYHHHDPAVFVPKDRQTDRHLGRQGVMGRCSHTRMRITLGWEARLVIKWAGTEEAKAIGFANRDGSTAGRWSLVRCDEMRHMEDEGGKRDCKEKKMLDMKPCEKARLAGSALSHSLSICCMLAIALLFKLRNCSQNAVFQNISKPPEQNRAAGEGEEGIEKGYSLDLNVFFNDTMLLFTEGFKCGSIGCTPDLRPDSEKTSLASQDPFKPNVPAGRGNSSRSSRLGIVEKDCKGNKHHAVPYNDPIPGIWP</sequence>
<keyword evidence="3" id="KW-1185">Reference proteome</keyword>
<feature type="compositionally biased region" description="Low complexity" evidence="1">
    <location>
        <begin position="411"/>
        <end position="422"/>
    </location>
</feature>
<evidence type="ECO:0000256" key="1">
    <source>
        <dbReference type="SAM" id="MobiDB-lite"/>
    </source>
</evidence>
<name>A0A4Z2IDT3_9TELE</name>
<accession>A0A4Z2IDT3</accession>
<evidence type="ECO:0000313" key="2">
    <source>
        <dbReference type="EMBL" id="TNN75564.1"/>
    </source>
</evidence>
<reference evidence="2 3" key="1">
    <citation type="submission" date="2019-03" db="EMBL/GenBank/DDBJ databases">
        <title>First draft genome of Liparis tanakae, snailfish: a comprehensive survey of snailfish specific genes.</title>
        <authorList>
            <person name="Kim W."/>
            <person name="Song I."/>
            <person name="Jeong J.-H."/>
            <person name="Kim D."/>
            <person name="Kim S."/>
            <person name="Ryu S."/>
            <person name="Song J.Y."/>
            <person name="Lee S.K."/>
        </authorList>
    </citation>
    <scope>NUCLEOTIDE SEQUENCE [LARGE SCALE GENOMIC DNA]</scope>
    <source>
        <tissue evidence="2">Muscle</tissue>
    </source>
</reference>